<dbReference type="InterPro" id="IPR009057">
    <property type="entry name" value="Homeodomain-like_sf"/>
</dbReference>
<dbReference type="PANTHER" id="PTHR46796">
    <property type="entry name" value="HTH-TYPE TRANSCRIPTIONAL ACTIVATOR RHAS-RELATED"/>
    <property type="match status" value="1"/>
</dbReference>
<dbReference type="PANTHER" id="PTHR46796:SF6">
    <property type="entry name" value="ARAC SUBFAMILY"/>
    <property type="match status" value="1"/>
</dbReference>
<keyword evidence="3" id="KW-0804">Transcription</keyword>
<accession>A0ABW1EFW4</accession>
<dbReference type="PRINTS" id="PR00032">
    <property type="entry name" value="HTHARAC"/>
</dbReference>
<keyword evidence="2" id="KW-0238">DNA-binding</keyword>
<dbReference type="SMART" id="SM00342">
    <property type="entry name" value="HTH_ARAC"/>
    <property type="match status" value="1"/>
</dbReference>
<evidence type="ECO:0000313" key="5">
    <source>
        <dbReference type="EMBL" id="MFC5862135.1"/>
    </source>
</evidence>
<dbReference type="EMBL" id="JBHSPH010000002">
    <property type="protein sequence ID" value="MFC5862135.1"/>
    <property type="molecule type" value="Genomic_DNA"/>
</dbReference>
<dbReference type="Pfam" id="PF12833">
    <property type="entry name" value="HTH_18"/>
    <property type="match status" value="1"/>
</dbReference>
<dbReference type="InterPro" id="IPR050204">
    <property type="entry name" value="AraC_XylS_family_regulators"/>
</dbReference>
<gene>
    <name evidence="5" type="ORF">ACFPT7_07515</name>
</gene>
<proteinExistence type="predicted"/>
<name>A0ABW1EFW4_9BACT</name>
<dbReference type="SUPFAM" id="SSF46689">
    <property type="entry name" value="Homeodomain-like"/>
    <property type="match status" value="2"/>
</dbReference>
<dbReference type="PROSITE" id="PS01124">
    <property type="entry name" value="HTH_ARAC_FAMILY_2"/>
    <property type="match status" value="1"/>
</dbReference>
<dbReference type="Proteomes" id="UP001596091">
    <property type="component" value="Unassembled WGS sequence"/>
</dbReference>
<feature type="domain" description="HTH araC/xylS-type" evidence="4">
    <location>
        <begin position="51"/>
        <end position="149"/>
    </location>
</feature>
<sequence length="153" mass="17751">MATNICRSLWNEFSSQDNLAGFAVHTAILDLTGLLNRVKIGRAISPPNWLEKAREYLDAYCTSSMSLPQLSRAVERHPTHVSREFRRWYGKSMIQFVRERRILRAREMLLLPERSIADISSACGFYDQSHLTTAFRRQFGYTPAQYRLTRVHG</sequence>
<dbReference type="PROSITE" id="PS00041">
    <property type="entry name" value="HTH_ARAC_FAMILY_1"/>
    <property type="match status" value="1"/>
</dbReference>
<comment type="caution">
    <text evidence="5">The sequence shown here is derived from an EMBL/GenBank/DDBJ whole genome shotgun (WGS) entry which is preliminary data.</text>
</comment>
<evidence type="ECO:0000256" key="1">
    <source>
        <dbReference type="ARBA" id="ARBA00023015"/>
    </source>
</evidence>
<dbReference type="InterPro" id="IPR018062">
    <property type="entry name" value="HTH_AraC-typ_CS"/>
</dbReference>
<dbReference type="Gene3D" id="1.10.10.60">
    <property type="entry name" value="Homeodomain-like"/>
    <property type="match status" value="1"/>
</dbReference>
<evidence type="ECO:0000259" key="4">
    <source>
        <dbReference type="PROSITE" id="PS01124"/>
    </source>
</evidence>
<dbReference type="RefSeq" id="WP_263338301.1">
    <property type="nucleotide sequence ID" value="NZ_JAGSYH010000004.1"/>
</dbReference>
<reference evidence="6" key="1">
    <citation type="journal article" date="2019" name="Int. J. Syst. Evol. Microbiol.">
        <title>The Global Catalogue of Microorganisms (GCM) 10K type strain sequencing project: providing services to taxonomists for standard genome sequencing and annotation.</title>
        <authorList>
            <consortium name="The Broad Institute Genomics Platform"/>
            <consortium name="The Broad Institute Genome Sequencing Center for Infectious Disease"/>
            <person name="Wu L."/>
            <person name="Ma J."/>
        </authorList>
    </citation>
    <scope>NUCLEOTIDE SEQUENCE [LARGE SCALE GENOMIC DNA]</scope>
    <source>
        <strain evidence="6">JCM 4087</strain>
    </source>
</reference>
<evidence type="ECO:0000256" key="2">
    <source>
        <dbReference type="ARBA" id="ARBA00023125"/>
    </source>
</evidence>
<evidence type="ECO:0000313" key="6">
    <source>
        <dbReference type="Proteomes" id="UP001596091"/>
    </source>
</evidence>
<dbReference type="InterPro" id="IPR018060">
    <property type="entry name" value="HTH_AraC"/>
</dbReference>
<evidence type="ECO:0000256" key="3">
    <source>
        <dbReference type="ARBA" id="ARBA00023163"/>
    </source>
</evidence>
<protein>
    <submittedName>
        <fullName evidence="5">Helix-turn-helix transcriptional regulator</fullName>
    </submittedName>
</protein>
<dbReference type="InterPro" id="IPR020449">
    <property type="entry name" value="Tscrpt_reg_AraC-type_HTH"/>
</dbReference>
<keyword evidence="1" id="KW-0805">Transcription regulation</keyword>
<keyword evidence="6" id="KW-1185">Reference proteome</keyword>
<organism evidence="5 6">
    <name type="scientific">Acidicapsa dinghuensis</name>
    <dbReference type="NCBI Taxonomy" id="2218256"/>
    <lineage>
        <taxon>Bacteria</taxon>
        <taxon>Pseudomonadati</taxon>
        <taxon>Acidobacteriota</taxon>
        <taxon>Terriglobia</taxon>
        <taxon>Terriglobales</taxon>
        <taxon>Acidobacteriaceae</taxon>
        <taxon>Acidicapsa</taxon>
    </lineage>
</organism>